<keyword evidence="6 18" id="KW-0732">Signal</keyword>
<keyword evidence="21" id="KW-0430">Lectin</keyword>
<dbReference type="Pfam" id="PF11883">
    <property type="entry name" value="DUF3403"/>
    <property type="match status" value="1"/>
</dbReference>
<dbReference type="GO" id="GO:0004674">
    <property type="term" value="F:protein serine/threonine kinase activity"/>
    <property type="evidence" value="ECO:0007669"/>
    <property type="project" value="UniProtKB-KW"/>
</dbReference>
<comment type="catalytic activity">
    <reaction evidence="17">
        <text>L-seryl-[protein] + ATP = O-phospho-L-seryl-[protein] + ADP + H(+)</text>
        <dbReference type="Rhea" id="RHEA:17989"/>
        <dbReference type="Rhea" id="RHEA-COMP:9863"/>
        <dbReference type="Rhea" id="RHEA-COMP:11604"/>
        <dbReference type="ChEBI" id="CHEBI:15378"/>
        <dbReference type="ChEBI" id="CHEBI:29999"/>
        <dbReference type="ChEBI" id="CHEBI:30616"/>
        <dbReference type="ChEBI" id="CHEBI:83421"/>
        <dbReference type="ChEBI" id="CHEBI:456216"/>
        <dbReference type="EC" id="2.7.11.1"/>
    </reaction>
</comment>
<comment type="catalytic activity">
    <reaction evidence="16">
        <text>L-threonyl-[protein] + ATP = O-phospho-L-threonyl-[protein] + ADP + H(+)</text>
        <dbReference type="Rhea" id="RHEA:46608"/>
        <dbReference type="Rhea" id="RHEA-COMP:11060"/>
        <dbReference type="Rhea" id="RHEA-COMP:11605"/>
        <dbReference type="ChEBI" id="CHEBI:15378"/>
        <dbReference type="ChEBI" id="CHEBI:30013"/>
        <dbReference type="ChEBI" id="CHEBI:30616"/>
        <dbReference type="ChEBI" id="CHEBI:61977"/>
        <dbReference type="ChEBI" id="CHEBI:456216"/>
        <dbReference type="EC" id="2.7.11.1"/>
    </reaction>
</comment>
<evidence type="ECO:0000313" key="22">
    <source>
        <dbReference type="Proteomes" id="UP000585474"/>
    </source>
</evidence>
<dbReference type="AlphaFoldDB" id="A0A7J0G689"/>
<keyword evidence="15" id="KW-0325">Glycoprotein</keyword>
<keyword evidence="13" id="KW-1015">Disulfide bond</keyword>
<evidence type="ECO:0000256" key="4">
    <source>
        <dbReference type="ARBA" id="ARBA00022679"/>
    </source>
</evidence>
<keyword evidence="9 21" id="KW-0418">Kinase</keyword>
<proteinExistence type="predicted"/>
<evidence type="ECO:0000256" key="2">
    <source>
        <dbReference type="ARBA" id="ARBA00012513"/>
    </source>
</evidence>
<keyword evidence="11" id="KW-1133">Transmembrane helix</keyword>
<evidence type="ECO:0000256" key="11">
    <source>
        <dbReference type="ARBA" id="ARBA00022989"/>
    </source>
</evidence>
<dbReference type="PROSITE" id="PS00108">
    <property type="entry name" value="PROTEIN_KINASE_ST"/>
    <property type="match status" value="1"/>
</dbReference>
<dbReference type="PANTHER" id="PTHR27002">
    <property type="entry name" value="RECEPTOR-LIKE SERINE/THREONINE-PROTEIN KINASE SD1-8"/>
    <property type="match status" value="1"/>
</dbReference>
<keyword evidence="22" id="KW-1185">Reference proteome</keyword>
<organism evidence="21 22">
    <name type="scientific">Actinidia rufa</name>
    <dbReference type="NCBI Taxonomy" id="165716"/>
    <lineage>
        <taxon>Eukaryota</taxon>
        <taxon>Viridiplantae</taxon>
        <taxon>Streptophyta</taxon>
        <taxon>Embryophyta</taxon>
        <taxon>Tracheophyta</taxon>
        <taxon>Spermatophyta</taxon>
        <taxon>Magnoliopsida</taxon>
        <taxon>eudicotyledons</taxon>
        <taxon>Gunneridae</taxon>
        <taxon>Pentapetalae</taxon>
        <taxon>asterids</taxon>
        <taxon>Ericales</taxon>
        <taxon>Actinidiaceae</taxon>
        <taxon>Actinidia</taxon>
    </lineage>
</organism>
<dbReference type="CDD" id="cd23509">
    <property type="entry name" value="Gnk2-like"/>
    <property type="match status" value="2"/>
</dbReference>
<evidence type="ECO:0000256" key="10">
    <source>
        <dbReference type="ARBA" id="ARBA00022840"/>
    </source>
</evidence>
<dbReference type="GO" id="GO:0030246">
    <property type="term" value="F:carbohydrate binding"/>
    <property type="evidence" value="ECO:0007669"/>
    <property type="project" value="UniProtKB-KW"/>
</dbReference>
<dbReference type="InterPro" id="IPR011009">
    <property type="entry name" value="Kinase-like_dom_sf"/>
</dbReference>
<feature type="domain" description="Gnk2-homologous" evidence="20">
    <location>
        <begin position="130"/>
        <end position="240"/>
    </location>
</feature>
<sequence length="526" mass="58073">MGSSTLSMLLFCIIPIILRLGTAQICFKSGNFTTNGPYGKNRNRILSSLASKVTANAGFYTDTFGQHSDMVYVLGYCRGNLPEESCVNCVNSSSQAIMKNCPNQKEALDFGDTYQCIVRCSDKNFSRVMASPSLFVFKTANITTNYIDEFDQALQSLTISLVEIAAKGPPRFRFATGEKNFGKYENIYALMECIPGISSNGCGDCLKQSVEDSQTCCMRKQGILQRRPSPPPVSFAPLPLSTNKTINEGSQSDNIPTKGDGKIDLPLFDVVTIAEATNNFSTSNKIGEGGFGPVFQGNKRNSLTWSVRFNIIVGIARGLLYLHRDSRLRIIHRDLKASNVLLDSEMNPKIADFGCARAFGGDQLSEKTKRVIGTYGYMPPEYVIDGLFSIKSDIFSFGVLVLEIVTGKRNREFRHSDHGLTLLGHAWKLWVEGRALELVDEQMEDLFPASEVVKCIQVGLLCVQHRPEDRPTMSSVLWALDSESAMLSQPEQPGFYTERSTIETQLPLDAKPSTINEVSLSVLSGR</sequence>
<evidence type="ECO:0000256" key="5">
    <source>
        <dbReference type="ARBA" id="ARBA00022692"/>
    </source>
</evidence>
<evidence type="ECO:0000259" key="19">
    <source>
        <dbReference type="PROSITE" id="PS50011"/>
    </source>
</evidence>
<evidence type="ECO:0000256" key="7">
    <source>
        <dbReference type="ARBA" id="ARBA00022737"/>
    </source>
</evidence>
<keyword evidence="14" id="KW-0675">Receptor</keyword>
<feature type="domain" description="Gnk2-homologous" evidence="20">
    <location>
        <begin position="20"/>
        <end position="125"/>
    </location>
</feature>
<keyword evidence="10" id="KW-0067">ATP-binding</keyword>
<dbReference type="InterPro" id="IPR001245">
    <property type="entry name" value="Ser-Thr/Tyr_kinase_cat_dom"/>
</dbReference>
<feature type="signal peptide" evidence="18">
    <location>
        <begin position="1"/>
        <end position="23"/>
    </location>
</feature>
<accession>A0A7J0G689</accession>
<evidence type="ECO:0000259" key="20">
    <source>
        <dbReference type="PROSITE" id="PS51473"/>
    </source>
</evidence>
<evidence type="ECO:0000256" key="17">
    <source>
        <dbReference type="ARBA" id="ARBA00048679"/>
    </source>
</evidence>
<evidence type="ECO:0000256" key="14">
    <source>
        <dbReference type="ARBA" id="ARBA00023170"/>
    </source>
</evidence>
<evidence type="ECO:0000256" key="9">
    <source>
        <dbReference type="ARBA" id="ARBA00022777"/>
    </source>
</evidence>
<dbReference type="InterPro" id="IPR008271">
    <property type="entry name" value="Ser/Thr_kinase_AS"/>
</dbReference>
<dbReference type="EMBL" id="BJWL01000018">
    <property type="protein sequence ID" value="GFZ06291.1"/>
    <property type="molecule type" value="Genomic_DNA"/>
</dbReference>
<evidence type="ECO:0000256" key="13">
    <source>
        <dbReference type="ARBA" id="ARBA00023157"/>
    </source>
</evidence>
<dbReference type="OrthoDB" id="4062651at2759"/>
<evidence type="ECO:0000256" key="1">
    <source>
        <dbReference type="ARBA" id="ARBA00004167"/>
    </source>
</evidence>
<dbReference type="EC" id="2.7.11.1" evidence="2"/>
<evidence type="ECO:0000313" key="21">
    <source>
        <dbReference type="EMBL" id="GFZ06291.1"/>
    </source>
</evidence>
<dbReference type="PROSITE" id="PS51473">
    <property type="entry name" value="GNK2"/>
    <property type="match status" value="2"/>
</dbReference>
<keyword evidence="4" id="KW-0808">Transferase</keyword>
<dbReference type="FunFam" id="1.10.510.10:FF:000060">
    <property type="entry name" value="G-type lectin S-receptor-like serine/threonine-protein kinase"/>
    <property type="match status" value="1"/>
</dbReference>
<comment type="subcellular location">
    <subcellularLocation>
        <location evidence="1">Membrane</location>
        <topology evidence="1">Single-pass membrane protein</topology>
    </subcellularLocation>
</comment>
<dbReference type="Proteomes" id="UP000585474">
    <property type="component" value="Unassembled WGS sequence"/>
</dbReference>
<evidence type="ECO:0000256" key="8">
    <source>
        <dbReference type="ARBA" id="ARBA00022741"/>
    </source>
</evidence>
<feature type="chain" id="PRO_5029559177" description="non-specific serine/threonine protein kinase" evidence="18">
    <location>
        <begin position="24"/>
        <end position="526"/>
    </location>
</feature>
<dbReference type="Pfam" id="PF07714">
    <property type="entry name" value="PK_Tyr_Ser-Thr"/>
    <property type="match status" value="1"/>
</dbReference>
<dbReference type="PANTHER" id="PTHR27002:SF566">
    <property type="entry name" value="RECEPTOR-LIKE SERINE_THREONINE-PROTEIN KINASE"/>
    <property type="match status" value="1"/>
</dbReference>
<dbReference type="Pfam" id="PF01657">
    <property type="entry name" value="Stress-antifung"/>
    <property type="match status" value="2"/>
</dbReference>
<protein>
    <recommendedName>
        <fullName evidence="2">non-specific serine/threonine protein kinase</fullName>
        <ecNumber evidence="2">2.7.11.1</ecNumber>
    </recommendedName>
</protein>
<dbReference type="SMART" id="SM00220">
    <property type="entry name" value="S_TKc"/>
    <property type="match status" value="1"/>
</dbReference>
<reference evidence="21 22" key="1">
    <citation type="submission" date="2019-07" db="EMBL/GenBank/DDBJ databases">
        <title>De Novo Assembly of kiwifruit Actinidia rufa.</title>
        <authorList>
            <person name="Sugita-Konishi S."/>
            <person name="Sato K."/>
            <person name="Mori E."/>
            <person name="Abe Y."/>
            <person name="Kisaki G."/>
            <person name="Hamano K."/>
            <person name="Suezawa K."/>
            <person name="Otani M."/>
            <person name="Fukuda T."/>
            <person name="Manabe T."/>
            <person name="Gomi K."/>
            <person name="Tabuchi M."/>
            <person name="Akimitsu K."/>
            <person name="Kataoka I."/>
        </authorList>
    </citation>
    <scope>NUCLEOTIDE SEQUENCE [LARGE SCALE GENOMIC DNA]</scope>
    <source>
        <strain evidence="22">cv. Fuchu</strain>
    </source>
</reference>
<keyword evidence="8" id="KW-0547">Nucleotide-binding</keyword>
<dbReference type="GO" id="GO:0005886">
    <property type="term" value="C:plasma membrane"/>
    <property type="evidence" value="ECO:0007669"/>
    <property type="project" value="TreeGrafter"/>
</dbReference>
<comment type="caution">
    <text evidence="21">The sequence shown here is derived from an EMBL/GenBank/DDBJ whole genome shotgun (WGS) entry which is preliminary data.</text>
</comment>
<dbReference type="Gene3D" id="3.30.430.20">
    <property type="entry name" value="Gnk2 domain, C-X8-C-X2-C motif"/>
    <property type="match status" value="2"/>
</dbReference>
<dbReference type="GO" id="GO:0005524">
    <property type="term" value="F:ATP binding"/>
    <property type="evidence" value="ECO:0007669"/>
    <property type="project" value="UniProtKB-KW"/>
</dbReference>
<gene>
    <name evidence="21" type="ORF">Acr_18g0004610</name>
</gene>
<dbReference type="InterPro" id="IPR000719">
    <property type="entry name" value="Prot_kinase_dom"/>
</dbReference>
<dbReference type="Gene3D" id="1.10.510.10">
    <property type="entry name" value="Transferase(Phosphotransferase) domain 1"/>
    <property type="match status" value="1"/>
</dbReference>
<evidence type="ECO:0000256" key="12">
    <source>
        <dbReference type="ARBA" id="ARBA00023136"/>
    </source>
</evidence>
<evidence type="ECO:0000256" key="3">
    <source>
        <dbReference type="ARBA" id="ARBA00022527"/>
    </source>
</evidence>
<feature type="domain" description="Protein kinase" evidence="19">
    <location>
        <begin position="191"/>
        <end position="487"/>
    </location>
</feature>
<keyword evidence="7" id="KW-0677">Repeat</keyword>
<dbReference type="PROSITE" id="PS50011">
    <property type="entry name" value="PROTEIN_KINASE_DOM"/>
    <property type="match status" value="1"/>
</dbReference>
<dbReference type="InterPro" id="IPR002902">
    <property type="entry name" value="GNK2"/>
</dbReference>
<dbReference type="InterPro" id="IPR021820">
    <property type="entry name" value="S-locus_recpt_kinase_C"/>
</dbReference>
<dbReference type="InterPro" id="IPR038408">
    <property type="entry name" value="GNK2_sf"/>
</dbReference>
<dbReference type="SUPFAM" id="SSF56112">
    <property type="entry name" value="Protein kinase-like (PK-like)"/>
    <property type="match status" value="1"/>
</dbReference>
<evidence type="ECO:0000256" key="6">
    <source>
        <dbReference type="ARBA" id="ARBA00022729"/>
    </source>
</evidence>
<keyword evidence="12" id="KW-0472">Membrane</keyword>
<keyword evidence="5" id="KW-0812">Transmembrane</keyword>
<evidence type="ECO:0000256" key="15">
    <source>
        <dbReference type="ARBA" id="ARBA00023180"/>
    </source>
</evidence>
<keyword evidence="3" id="KW-0723">Serine/threonine-protein kinase</keyword>
<evidence type="ECO:0000256" key="16">
    <source>
        <dbReference type="ARBA" id="ARBA00047899"/>
    </source>
</evidence>
<evidence type="ECO:0000256" key="18">
    <source>
        <dbReference type="SAM" id="SignalP"/>
    </source>
</evidence>
<name>A0A7J0G689_9ERIC</name>